<dbReference type="EMBL" id="JBBEGM010000019">
    <property type="protein sequence ID" value="MEJ2865613.1"/>
    <property type="molecule type" value="Genomic_DNA"/>
</dbReference>
<dbReference type="RefSeq" id="WP_337706985.1">
    <property type="nucleotide sequence ID" value="NZ_JBBEGM010000019.1"/>
</dbReference>
<keyword evidence="2" id="KW-1133">Transmembrane helix</keyword>
<feature type="transmembrane region" description="Helical" evidence="2">
    <location>
        <begin position="100"/>
        <end position="119"/>
    </location>
</feature>
<evidence type="ECO:0000256" key="2">
    <source>
        <dbReference type="SAM" id="Phobius"/>
    </source>
</evidence>
<evidence type="ECO:0000313" key="5">
    <source>
        <dbReference type="Proteomes" id="UP001369736"/>
    </source>
</evidence>
<dbReference type="InterPro" id="IPR012551">
    <property type="entry name" value="DUF1707_SHOCT-like"/>
</dbReference>
<keyword evidence="2" id="KW-0472">Membrane</keyword>
<evidence type="ECO:0000259" key="3">
    <source>
        <dbReference type="Pfam" id="PF08044"/>
    </source>
</evidence>
<name>A0ABU8MGS3_9PSEU</name>
<comment type="caution">
    <text evidence="4">The sequence shown here is derived from an EMBL/GenBank/DDBJ whole genome shotgun (WGS) entry which is preliminary data.</text>
</comment>
<keyword evidence="2" id="KW-0812">Transmembrane</keyword>
<feature type="compositionally biased region" description="Low complexity" evidence="1">
    <location>
        <begin position="75"/>
        <end position="86"/>
    </location>
</feature>
<dbReference type="Pfam" id="PF08044">
    <property type="entry name" value="DUF1707"/>
    <property type="match status" value="1"/>
</dbReference>
<sequence length="159" mass="16853">MTEPAPPPHPSPRIGTADRDAAMKALDQHLEAGRLDAVEYGERSARAAEARTVDDLVPLFADLPQPHPPLPGETSAPAVAPAASAPPASPPARRREPGALVRYGPVISGALPIIALILFFTVPIANSWVFFLLIPLGGALFASSRRQDERDGSDERDGR</sequence>
<evidence type="ECO:0000313" key="4">
    <source>
        <dbReference type="EMBL" id="MEJ2865613.1"/>
    </source>
</evidence>
<gene>
    <name evidence="4" type="ORF">WCD58_30950</name>
</gene>
<feature type="region of interest" description="Disordered" evidence="1">
    <location>
        <begin position="60"/>
        <end position="95"/>
    </location>
</feature>
<organism evidence="4 5">
    <name type="scientific">Actinomycetospora flava</name>
    <dbReference type="NCBI Taxonomy" id="3129232"/>
    <lineage>
        <taxon>Bacteria</taxon>
        <taxon>Bacillati</taxon>
        <taxon>Actinomycetota</taxon>
        <taxon>Actinomycetes</taxon>
        <taxon>Pseudonocardiales</taxon>
        <taxon>Pseudonocardiaceae</taxon>
        <taxon>Actinomycetospora</taxon>
    </lineage>
</organism>
<reference evidence="4 5" key="1">
    <citation type="submission" date="2024-03" db="EMBL/GenBank/DDBJ databases">
        <title>Actinomycetospora sp. OC33-EN07, a novel actinomycete isolated from wild orchid (Aerides multiflora).</title>
        <authorList>
            <person name="Suriyachadkun C."/>
        </authorList>
    </citation>
    <scope>NUCLEOTIDE SEQUENCE [LARGE SCALE GENOMIC DNA]</scope>
    <source>
        <strain evidence="4 5">OC33-EN07</strain>
    </source>
</reference>
<feature type="domain" description="DUF1707" evidence="3">
    <location>
        <begin position="13"/>
        <end position="64"/>
    </location>
</feature>
<accession>A0ABU8MGS3</accession>
<protein>
    <submittedName>
        <fullName evidence="4">DUF1707 domain-containing protein</fullName>
    </submittedName>
</protein>
<feature type="transmembrane region" description="Helical" evidence="2">
    <location>
        <begin position="125"/>
        <end position="143"/>
    </location>
</feature>
<evidence type="ECO:0000256" key="1">
    <source>
        <dbReference type="SAM" id="MobiDB-lite"/>
    </source>
</evidence>
<proteinExistence type="predicted"/>
<keyword evidence="5" id="KW-1185">Reference proteome</keyword>
<dbReference type="Proteomes" id="UP001369736">
    <property type="component" value="Unassembled WGS sequence"/>
</dbReference>